<sequence>MLRLTQCDGTMIYTFGPYRFLASQRSLQRDGEPCEIGSRATDILTLLLEHAGEVVSKDTIVSHAWPSSFVEESSIRVQIASLRKALDDGDREKYVRNIPGRGYCFIAPVEREAPLEAVTHTSLPATSATRPTIDVPPPLKRMIGRDGVVAELVADILDRRFVTVVASGGIGKTTVAVAAAHQMLDEFEGHVYYYDLVALKDAAELLTGLANVLGLNTSAPNLLTSIVGNLDGRRLLLVLDNCEHIVEDVSILAESLFDALPGLHILATSREALRVEGEIVLHLQPLEAPPPGAAISAADIEHFPAVQLFFDRAAAAGLRGEPGDEDASKAAQICHRLDGIPLALELAAGRAGAHGISGVVQLLENRFRLHWRGRRAALPRHQTLRSMFDWSYNLLTREEQALFRALSVFNGGFTPEMAIAVAAFMDTTEEEVFDLCESLAEKSLISLQTGQQLYRLTETARAYAGEALQQHEGELARASQEHASYFLAFTRKLTELTPPFERWGEQNRTSDLLANVRSALRWCFSEDGNDDVGVALIASSWPLFYEMGLLTECGSWAAKALATATELDLATEASLCEAVALTGTMAVHSMLQVKTAYSRCLDLCRELGDVGREMRTLAAYNVFITRIGKYQEGLEAARDFEALSAEANIPKARLLCGWMNGTTLAYLGSLAQARHYLEAAVPRYPLLDLSFTAMLQLVRARSLYARTLWIEGETDRALQEVELALEESRTYGNAVCLAIALTHGAGVFLWSGDLDRAQELAADLHKITTSNGLPAFEALAIGLKGEVALSDGRLEEAEALLNEALVRADAQMHANTATTIAAAQAECAFRAGRTRESLDLIDRAIGRATETGEQFQLAELLRLKATFIVPTNAELAAETFRIAISTARQQGARAFQLKAAVGFRDALLPGTEDEAHAAVAEAYHSTRPDDAFEAVDRPSVPAA</sequence>
<dbReference type="Proteomes" id="UP000320653">
    <property type="component" value="Unassembled WGS sequence"/>
</dbReference>
<dbReference type="GO" id="GO:0003677">
    <property type="term" value="F:DNA binding"/>
    <property type="evidence" value="ECO:0007669"/>
    <property type="project" value="UniProtKB-UniRule"/>
</dbReference>
<dbReference type="InterPro" id="IPR011990">
    <property type="entry name" value="TPR-like_helical_dom_sf"/>
</dbReference>
<keyword evidence="5" id="KW-1185">Reference proteome</keyword>
<dbReference type="OrthoDB" id="4473689at2"/>
<dbReference type="InterPro" id="IPR001867">
    <property type="entry name" value="OmpR/PhoB-type_DNA-bd"/>
</dbReference>
<evidence type="ECO:0000313" key="4">
    <source>
        <dbReference type="EMBL" id="TWF47709.1"/>
    </source>
</evidence>
<gene>
    <name evidence="4" type="ORF">FHW37_1105</name>
</gene>
<dbReference type="EMBL" id="VIWP01000010">
    <property type="protein sequence ID" value="TWF47709.1"/>
    <property type="molecule type" value="Genomic_DNA"/>
</dbReference>
<dbReference type="SUPFAM" id="SSF48452">
    <property type="entry name" value="TPR-like"/>
    <property type="match status" value="1"/>
</dbReference>
<evidence type="ECO:0000259" key="3">
    <source>
        <dbReference type="PROSITE" id="PS51755"/>
    </source>
</evidence>
<dbReference type="InterPro" id="IPR036388">
    <property type="entry name" value="WH-like_DNA-bd_sf"/>
</dbReference>
<dbReference type="Gene3D" id="1.10.10.10">
    <property type="entry name" value="Winged helix-like DNA-binding domain superfamily/Winged helix DNA-binding domain"/>
    <property type="match status" value="2"/>
</dbReference>
<protein>
    <submittedName>
        <fullName evidence="4">Putative ATPase</fullName>
    </submittedName>
</protein>
<evidence type="ECO:0000256" key="2">
    <source>
        <dbReference type="PROSITE-ProRule" id="PRU01091"/>
    </source>
</evidence>
<dbReference type="InterPro" id="IPR016032">
    <property type="entry name" value="Sig_transdc_resp-reg_C-effctor"/>
</dbReference>
<proteinExistence type="predicted"/>
<feature type="domain" description="OmpR/PhoB-type" evidence="3">
    <location>
        <begin position="10"/>
        <end position="107"/>
    </location>
</feature>
<dbReference type="Pfam" id="PF00486">
    <property type="entry name" value="Trans_reg_C"/>
    <property type="match status" value="1"/>
</dbReference>
<dbReference type="InterPro" id="IPR027417">
    <property type="entry name" value="P-loop_NTPase"/>
</dbReference>
<dbReference type="GO" id="GO:0000160">
    <property type="term" value="P:phosphorelay signal transduction system"/>
    <property type="evidence" value="ECO:0007669"/>
    <property type="project" value="InterPro"/>
</dbReference>
<dbReference type="CDD" id="cd00383">
    <property type="entry name" value="trans_reg_C"/>
    <property type="match status" value="1"/>
</dbReference>
<dbReference type="SMART" id="SM00862">
    <property type="entry name" value="Trans_reg_C"/>
    <property type="match status" value="1"/>
</dbReference>
<dbReference type="AlphaFoldDB" id="A0A561QBF2"/>
<organism evidence="4 5">
    <name type="scientific">Neorhizobium alkalisoli</name>
    <dbReference type="NCBI Taxonomy" id="528178"/>
    <lineage>
        <taxon>Bacteria</taxon>
        <taxon>Pseudomonadati</taxon>
        <taxon>Pseudomonadota</taxon>
        <taxon>Alphaproteobacteria</taxon>
        <taxon>Hyphomicrobiales</taxon>
        <taxon>Rhizobiaceae</taxon>
        <taxon>Rhizobium/Agrobacterium group</taxon>
        <taxon>Neorhizobium</taxon>
    </lineage>
</organism>
<dbReference type="Gene3D" id="3.40.50.300">
    <property type="entry name" value="P-loop containing nucleotide triphosphate hydrolases"/>
    <property type="match status" value="1"/>
</dbReference>
<dbReference type="PRINTS" id="PR00364">
    <property type="entry name" value="DISEASERSIST"/>
</dbReference>
<dbReference type="PROSITE" id="PS51755">
    <property type="entry name" value="OMPR_PHOB"/>
    <property type="match status" value="1"/>
</dbReference>
<dbReference type="PANTHER" id="PTHR47691">
    <property type="entry name" value="REGULATOR-RELATED"/>
    <property type="match status" value="1"/>
</dbReference>
<name>A0A561QBF2_9HYPH</name>
<reference evidence="4 5" key="1">
    <citation type="submission" date="2019-06" db="EMBL/GenBank/DDBJ databases">
        <title>Sorghum-associated microbial communities from plants grown in Nebraska, USA.</title>
        <authorList>
            <person name="Schachtman D."/>
        </authorList>
    </citation>
    <scope>NUCLEOTIDE SEQUENCE [LARGE SCALE GENOMIC DNA]</scope>
    <source>
        <strain evidence="4 5">1225</strain>
    </source>
</reference>
<evidence type="ECO:0000256" key="1">
    <source>
        <dbReference type="ARBA" id="ARBA00023125"/>
    </source>
</evidence>
<feature type="DNA-binding region" description="OmpR/PhoB-type" evidence="2">
    <location>
        <begin position="10"/>
        <end position="107"/>
    </location>
</feature>
<dbReference type="SUPFAM" id="SSF52540">
    <property type="entry name" value="P-loop containing nucleoside triphosphate hydrolases"/>
    <property type="match status" value="1"/>
</dbReference>
<dbReference type="PANTHER" id="PTHR47691:SF3">
    <property type="entry name" value="HTH-TYPE TRANSCRIPTIONAL REGULATOR RV0890C-RELATED"/>
    <property type="match status" value="1"/>
</dbReference>
<comment type="caution">
    <text evidence="4">The sequence shown here is derived from an EMBL/GenBank/DDBJ whole genome shotgun (WGS) entry which is preliminary data.</text>
</comment>
<dbReference type="SUPFAM" id="SSF46894">
    <property type="entry name" value="C-terminal effector domain of the bipartite response regulators"/>
    <property type="match status" value="1"/>
</dbReference>
<dbReference type="Gene3D" id="1.25.40.10">
    <property type="entry name" value="Tetratricopeptide repeat domain"/>
    <property type="match status" value="1"/>
</dbReference>
<dbReference type="GO" id="GO:0006355">
    <property type="term" value="P:regulation of DNA-templated transcription"/>
    <property type="evidence" value="ECO:0007669"/>
    <property type="project" value="InterPro"/>
</dbReference>
<keyword evidence="1 2" id="KW-0238">DNA-binding</keyword>
<accession>A0A561QBF2</accession>
<evidence type="ECO:0000313" key="5">
    <source>
        <dbReference type="Proteomes" id="UP000320653"/>
    </source>
</evidence>